<dbReference type="EMBL" id="JAVYJV010000006">
    <property type="protein sequence ID" value="KAK4367551.1"/>
    <property type="molecule type" value="Genomic_DNA"/>
</dbReference>
<dbReference type="Proteomes" id="UP001291623">
    <property type="component" value="Unassembled WGS sequence"/>
</dbReference>
<gene>
    <name evidence="2" type="ORF">RND71_011343</name>
</gene>
<dbReference type="PANTHER" id="PTHR37908:SF3">
    <property type="entry name" value="TRANSMEMBRANE PROTEIN"/>
    <property type="match status" value="1"/>
</dbReference>
<dbReference type="PANTHER" id="PTHR37908">
    <property type="entry name" value="TRANSMEMBRANE PROTEIN"/>
    <property type="match status" value="1"/>
</dbReference>
<proteinExistence type="predicted"/>
<dbReference type="AlphaFoldDB" id="A0AAE1SER0"/>
<evidence type="ECO:0008006" key="4">
    <source>
        <dbReference type="Google" id="ProtNLM"/>
    </source>
</evidence>
<keyword evidence="3" id="KW-1185">Reference proteome</keyword>
<sequence>MGRSTFIVAVFLMLFFSLSHGVGIGRKTIGSFSHGHTHRISFQEKSSETYELDYIDAGPNFNAHGGIPVSPPHQPATPTQD</sequence>
<keyword evidence="1" id="KW-0732">Signal</keyword>
<evidence type="ECO:0000313" key="2">
    <source>
        <dbReference type="EMBL" id="KAK4367551.1"/>
    </source>
</evidence>
<accession>A0AAE1SER0</accession>
<evidence type="ECO:0000313" key="3">
    <source>
        <dbReference type="Proteomes" id="UP001291623"/>
    </source>
</evidence>
<protein>
    <recommendedName>
        <fullName evidence="4">Transmembrane protein</fullName>
    </recommendedName>
</protein>
<evidence type="ECO:0000256" key="1">
    <source>
        <dbReference type="SAM" id="SignalP"/>
    </source>
</evidence>
<feature type="chain" id="PRO_5042125117" description="Transmembrane protein" evidence="1">
    <location>
        <begin position="22"/>
        <end position="81"/>
    </location>
</feature>
<feature type="signal peptide" evidence="1">
    <location>
        <begin position="1"/>
        <end position="21"/>
    </location>
</feature>
<comment type="caution">
    <text evidence="2">The sequence shown here is derived from an EMBL/GenBank/DDBJ whole genome shotgun (WGS) entry which is preliminary data.</text>
</comment>
<name>A0AAE1SER0_9SOLA</name>
<reference evidence="2" key="1">
    <citation type="submission" date="2023-12" db="EMBL/GenBank/DDBJ databases">
        <title>Genome assembly of Anisodus tanguticus.</title>
        <authorList>
            <person name="Wang Y.-J."/>
        </authorList>
    </citation>
    <scope>NUCLEOTIDE SEQUENCE</scope>
    <source>
        <strain evidence="2">KB-2021</strain>
        <tissue evidence="2">Leaf</tissue>
    </source>
</reference>
<organism evidence="2 3">
    <name type="scientific">Anisodus tanguticus</name>
    <dbReference type="NCBI Taxonomy" id="243964"/>
    <lineage>
        <taxon>Eukaryota</taxon>
        <taxon>Viridiplantae</taxon>
        <taxon>Streptophyta</taxon>
        <taxon>Embryophyta</taxon>
        <taxon>Tracheophyta</taxon>
        <taxon>Spermatophyta</taxon>
        <taxon>Magnoliopsida</taxon>
        <taxon>eudicotyledons</taxon>
        <taxon>Gunneridae</taxon>
        <taxon>Pentapetalae</taxon>
        <taxon>asterids</taxon>
        <taxon>lamiids</taxon>
        <taxon>Solanales</taxon>
        <taxon>Solanaceae</taxon>
        <taxon>Solanoideae</taxon>
        <taxon>Hyoscyameae</taxon>
        <taxon>Anisodus</taxon>
    </lineage>
</organism>